<name>A0A917R3P3_9ACTN</name>
<feature type="compositionally biased region" description="Basic and acidic residues" evidence="2">
    <location>
        <begin position="350"/>
        <end position="363"/>
    </location>
</feature>
<dbReference type="PANTHER" id="PTHR31836">
    <property type="match status" value="1"/>
</dbReference>
<sequence length="551" mass="56350">MEADQRHAGPVAPRPRLRLRRRPWLRPRSWSWPGQVARLWSRARAGGRRPAHRAGGGRPRPEAARPWSGAAWSRSGGPGGEGRPPRGAGWHRLAWALSLGTALTLVLLGAQTGRDAACAAAPGPDRPAWLVRMLGGGCSLSGAVQDDLVASVSPAEYAGSAACGAYLDVTGPRGTVRVQVVDQCRSCPAGELDLSRRAFARITGPGRGVVPVGYHRVRNPEVPRPVAFRLKQGSSARRFAIQAIDHGNPLRLVQMLQGGRWLDLTRTFDNHWILPGRGAGPGPYTVRVTDVYGQRLVAGGIRLIPGRLQRTEHRLYAPSAATPAPSVRGTAARRAAGGTAPRLGAGVPGEARRGPRRAEERTSQWDANAMPPRATGGQEGTSPDVTGRGSADRAGERVSSPGGGVAPSITGGTSAPSGETTGGRPPRPPSASGGTAAGGAWSSPAGAAPPPSGGTARDGMRADGMPPGAPGTAPSASSGPADASRTPGASGRSRETASAGSHRVPGAPGDGPAGRVAGAARGTMDASPGDPRASPGRAPLTALPSARPFFC</sequence>
<dbReference type="InterPro" id="IPR051477">
    <property type="entry name" value="Expansin_CellWall"/>
</dbReference>
<feature type="compositionally biased region" description="Low complexity" evidence="2">
    <location>
        <begin position="328"/>
        <end position="349"/>
    </location>
</feature>
<dbReference type="Gene3D" id="2.40.40.10">
    <property type="entry name" value="RlpA-like domain"/>
    <property type="match status" value="1"/>
</dbReference>
<dbReference type="Gene3D" id="2.60.40.760">
    <property type="entry name" value="Expansin, cellulose-binding-like domain"/>
    <property type="match status" value="1"/>
</dbReference>
<feature type="compositionally biased region" description="Low complexity" evidence="2">
    <location>
        <begin position="453"/>
        <end position="484"/>
    </location>
</feature>
<dbReference type="NCBIfam" id="NF041144">
    <property type="entry name" value="expansin_EXLX1"/>
    <property type="match status" value="1"/>
</dbReference>
<feature type="region of interest" description="Disordered" evidence="2">
    <location>
        <begin position="42"/>
        <end position="86"/>
    </location>
</feature>
<evidence type="ECO:0008006" key="5">
    <source>
        <dbReference type="Google" id="ProtNLM"/>
    </source>
</evidence>
<evidence type="ECO:0000256" key="2">
    <source>
        <dbReference type="SAM" id="MobiDB-lite"/>
    </source>
</evidence>
<dbReference type="PANTHER" id="PTHR31836:SF21">
    <property type="entry name" value="EXPANSIN-LIKE PROTEIN 7"/>
    <property type="match status" value="1"/>
</dbReference>
<accession>A0A917R3P3</accession>
<dbReference type="InterPro" id="IPR036749">
    <property type="entry name" value="Expansin_CBD_sf"/>
</dbReference>
<evidence type="ECO:0000256" key="1">
    <source>
        <dbReference type="ARBA" id="ARBA00022729"/>
    </source>
</evidence>
<organism evidence="3 4">
    <name type="scientific">Sphaerisporangium melleum</name>
    <dbReference type="NCBI Taxonomy" id="321316"/>
    <lineage>
        <taxon>Bacteria</taxon>
        <taxon>Bacillati</taxon>
        <taxon>Actinomycetota</taxon>
        <taxon>Actinomycetes</taxon>
        <taxon>Streptosporangiales</taxon>
        <taxon>Streptosporangiaceae</taxon>
        <taxon>Sphaerisporangium</taxon>
    </lineage>
</organism>
<dbReference type="SUPFAM" id="SSF49590">
    <property type="entry name" value="PHL pollen allergen"/>
    <property type="match status" value="1"/>
</dbReference>
<proteinExistence type="predicted"/>
<dbReference type="CDD" id="cd22272">
    <property type="entry name" value="DPBB_EXLX1-like"/>
    <property type="match status" value="1"/>
</dbReference>
<evidence type="ECO:0000313" key="4">
    <source>
        <dbReference type="Proteomes" id="UP000645217"/>
    </source>
</evidence>
<dbReference type="RefSeq" id="WP_189163984.1">
    <property type="nucleotide sequence ID" value="NZ_BMNT01000017.1"/>
</dbReference>
<keyword evidence="4" id="KW-1185">Reference proteome</keyword>
<protein>
    <recommendedName>
        <fullName evidence="5">Expansin-like EG45 domain-containing protein</fullName>
    </recommendedName>
</protein>
<comment type="caution">
    <text evidence="3">The sequence shown here is derived from an EMBL/GenBank/DDBJ whole genome shotgun (WGS) entry which is preliminary data.</text>
</comment>
<dbReference type="AlphaFoldDB" id="A0A917R3P3"/>
<reference evidence="3" key="2">
    <citation type="submission" date="2020-09" db="EMBL/GenBank/DDBJ databases">
        <authorList>
            <person name="Sun Q."/>
            <person name="Ohkuma M."/>
        </authorList>
    </citation>
    <scope>NUCLEOTIDE SEQUENCE</scope>
    <source>
        <strain evidence="3">JCM 13064</strain>
    </source>
</reference>
<evidence type="ECO:0000313" key="3">
    <source>
        <dbReference type="EMBL" id="GGK88504.1"/>
    </source>
</evidence>
<gene>
    <name evidence="3" type="ORF">GCM10007964_34010</name>
</gene>
<dbReference type="SUPFAM" id="SSF50685">
    <property type="entry name" value="Barwin-like endoglucanases"/>
    <property type="match status" value="1"/>
</dbReference>
<keyword evidence="1" id="KW-0732">Signal</keyword>
<dbReference type="EMBL" id="BMNT01000017">
    <property type="protein sequence ID" value="GGK88504.1"/>
    <property type="molecule type" value="Genomic_DNA"/>
</dbReference>
<dbReference type="Proteomes" id="UP000645217">
    <property type="component" value="Unassembled WGS sequence"/>
</dbReference>
<dbReference type="InterPro" id="IPR036908">
    <property type="entry name" value="RlpA-like_sf"/>
</dbReference>
<feature type="region of interest" description="Disordered" evidence="2">
    <location>
        <begin position="316"/>
        <end position="551"/>
    </location>
</feature>
<reference evidence="3" key="1">
    <citation type="journal article" date="2014" name="Int. J. Syst. Evol. Microbiol.">
        <title>Complete genome sequence of Corynebacterium casei LMG S-19264T (=DSM 44701T), isolated from a smear-ripened cheese.</title>
        <authorList>
            <consortium name="US DOE Joint Genome Institute (JGI-PGF)"/>
            <person name="Walter F."/>
            <person name="Albersmeier A."/>
            <person name="Kalinowski J."/>
            <person name="Ruckert C."/>
        </authorList>
    </citation>
    <scope>NUCLEOTIDE SEQUENCE</scope>
    <source>
        <strain evidence="3">JCM 13064</strain>
    </source>
</reference>
<feature type="compositionally biased region" description="Low complexity" evidence="2">
    <location>
        <begin position="513"/>
        <end position="522"/>
    </location>
</feature>
<dbReference type="InterPro" id="IPR049818">
    <property type="entry name" value="Expansin_EXLX1-like"/>
</dbReference>
<feature type="compositionally biased region" description="Low complexity" evidence="2">
    <location>
        <begin position="416"/>
        <end position="446"/>
    </location>
</feature>